<dbReference type="InterPro" id="IPR039259">
    <property type="entry name" value="Protein_maelstrom"/>
</dbReference>
<dbReference type="OrthoDB" id="24555at2759"/>
<dbReference type="AlphaFoldDB" id="T1KH43"/>
<keyword evidence="5" id="KW-0221">Differentiation</keyword>
<keyword evidence="6" id="KW-0238">DNA-binding</keyword>
<name>T1KH43_TETUR</name>
<protein>
    <recommendedName>
        <fullName evidence="9">Maelstrom domain-containing protein</fullName>
    </recommendedName>
</protein>
<dbReference type="InterPro" id="IPR024970">
    <property type="entry name" value="Maelstrom"/>
</dbReference>
<keyword evidence="4" id="KW-0963">Cytoplasm</keyword>
<dbReference type="GO" id="GO:0045892">
    <property type="term" value="P:negative regulation of DNA-templated transcription"/>
    <property type="evidence" value="ECO:0007669"/>
    <property type="project" value="TreeGrafter"/>
</dbReference>
<dbReference type="PANTHER" id="PTHR21358:SF4">
    <property type="entry name" value="PROTEIN MAELSTROM HOMOLOG"/>
    <property type="match status" value="1"/>
</dbReference>
<sequence>MSSWYQNEDEEQVFDPTASLRLVNQLFAKETMETMINKDFYAMEFNISCRTRSNVFVPIEVGIVKFSIKDGIKDSYHDFIHPGRVPLGYAATAKDLYLNYHGIPVHGFTVKNYNLFLENSQKSSRADDTEDYHTAIKEAIKRIDEFVKPDVVYREAERGRPGLDVRPVFSYPTEEAGVVQTDGCLRRLASEAKNLSFYEGFQVMDVVHMVKFACRLKSESADRAYAIFKDNFNKKILLPPADECCEYHKDIGTFNCARNLAYTVAYCFLDFVCPNYPVKITPAHLPPPIGEPEFW</sequence>
<evidence type="ECO:0000313" key="11">
    <source>
        <dbReference type="Proteomes" id="UP000015104"/>
    </source>
</evidence>
<dbReference type="OMA" id="ADECCEY"/>
<evidence type="ECO:0000256" key="2">
    <source>
        <dbReference type="ARBA" id="ARBA00004496"/>
    </source>
</evidence>
<dbReference type="GO" id="GO:0007283">
    <property type="term" value="P:spermatogenesis"/>
    <property type="evidence" value="ECO:0007669"/>
    <property type="project" value="TreeGrafter"/>
</dbReference>
<evidence type="ECO:0000313" key="10">
    <source>
        <dbReference type="EnsemblMetazoa" id="tetur11g03040.1"/>
    </source>
</evidence>
<dbReference type="GO" id="GO:0043565">
    <property type="term" value="F:sequence-specific DNA binding"/>
    <property type="evidence" value="ECO:0007669"/>
    <property type="project" value="TreeGrafter"/>
</dbReference>
<dbReference type="Pfam" id="PF13017">
    <property type="entry name" value="Maelstrom"/>
    <property type="match status" value="1"/>
</dbReference>
<comment type="similarity">
    <text evidence="3">Belongs to the maelstrom family.</text>
</comment>
<reference evidence="11" key="1">
    <citation type="submission" date="2011-08" db="EMBL/GenBank/DDBJ databases">
        <authorList>
            <person name="Rombauts S."/>
        </authorList>
    </citation>
    <scope>NUCLEOTIDE SEQUENCE</scope>
    <source>
        <strain evidence="11">London</strain>
    </source>
</reference>
<evidence type="ECO:0000256" key="7">
    <source>
        <dbReference type="ARBA" id="ARBA00023158"/>
    </source>
</evidence>
<accession>T1KH43</accession>
<gene>
    <name evidence="10" type="primary">107364177</name>
</gene>
<dbReference type="EnsemblMetazoa" id="tetur11g03040.1">
    <property type="protein sequence ID" value="tetur11g03040.1"/>
    <property type="gene ID" value="tetur11g03040"/>
</dbReference>
<comment type="subcellular location">
    <subcellularLocation>
        <location evidence="2">Cytoplasm</location>
    </subcellularLocation>
    <subcellularLocation>
        <location evidence="1">Nucleus</location>
    </subcellularLocation>
</comment>
<dbReference type="HOGENOM" id="CLU_944359_0_0_1"/>
<keyword evidence="8" id="KW-0539">Nucleus</keyword>
<evidence type="ECO:0000256" key="6">
    <source>
        <dbReference type="ARBA" id="ARBA00023125"/>
    </source>
</evidence>
<dbReference type="Proteomes" id="UP000015104">
    <property type="component" value="Unassembled WGS sequence"/>
</dbReference>
<evidence type="ECO:0000256" key="4">
    <source>
        <dbReference type="ARBA" id="ARBA00022490"/>
    </source>
</evidence>
<evidence type="ECO:0000256" key="8">
    <source>
        <dbReference type="ARBA" id="ARBA00023242"/>
    </source>
</evidence>
<dbReference type="KEGG" id="tut:107364177"/>
<keyword evidence="11" id="KW-1185">Reference proteome</keyword>
<dbReference type="GO" id="GO:0005634">
    <property type="term" value="C:nucleus"/>
    <property type="evidence" value="ECO:0007669"/>
    <property type="project" value="UniProtKB-SubCell"/>
</dbReference>
<feature type="domain" description="Maelstrom" evidence="9">
    <location>
        <begin position="53"/>
        <end position="287"/>
    </location>
</feature>
<dbReference type="GO" id="GO:0030154">
    <property type="term" value="P:cell differentiation"/>
    <property type="evidence" value="ECO:0007669"/>
    <property type="project" value="UniProtKB-KW"/>
</dbReference>
<dbReference type="GO" id="GO:0007140">
    <property type="term" value="P:male meiotic nuclear division"/>
    <property type="evidence" value="ECO:0007669"/>
    <property type="project" value="TreeGrafter"/>
</dbReference>
<reference evidence="10" key="2">
    <citation type="submission" date="2015-06" db="UniProtKB">
        <authorList>
            <consortium name="EnsemblMetazoa"/>
        </authorList>
    </citation>
    <scope>IDENTIFICATION</scope>
</reference>
<evidence type="ECO:0000256" key="5">
    <source>
        <dbReference type="ARBA" id="ARBA00022782"/>
    </source>
</evidence>
<evidence type="ECO:0000256" key="3">
    <source>
        <dbReference type="ARBA" id="ARBA00007057"/>
    </source>
</evidence>
<dbReference type="PANTHER" id="PTHR21358">
    <property type="entry name" value="PROTEIN MAELSTROM HOMOLOG"/>
    <property type="match status" value="1"/>
</dbReference>
<evidence type="ECO:0000256" key="1">
    <source>
        <dbReference type="ARBA" id="ARBA00004123"/>
    </source>
</evidence>
<dbReference type="GO" id="GO:0060964">
    <property type="term" value="P:regulation of miRNA-mediated gene silencing"/>
    <property type="evidence" value="ECO:0007669"/>
    <property type="project" value="InterPro"/>
</dbReference>
<dbReference type="GO" id="GO:0034587">
    <property type="term" value="P:piRNA processing"/>
    <property type="evidence" value="ECO:0007669"/>
    <property type="project" value="TreeGrafter"/>
</dbReference>
<proteinExistence type="inferred from homology"/>
<dbReference type="GO" id="GO:0043186">
    <property type="term" value="C:P granule"/>
    <property type="evidence" value="ECO:0007669"/>
    <property type="project" value="TreeGrafter"/>
</dbReference>
<evidence type="ECO:0000259" key="9">
    <source>
        <dbReference type="Pfam" id="PF13017"/>
    </source>
</evidence>
<organism evidence="10 11">
    <name type="scientific">Tetranychus urticae</name>
    <name type="common">Two-spotted spider mite</name>
    <dbReference type="NCBI Taxonomy" id="32264"/>
    <lineage>
        <taxon>Eukaryota</taxon>
        <taxon>Metazoa</taxon>
        <taxon>Ecdysozoa</taxon>
        <taxon>Arthropoda</taxon>
        <taxon>Chelicerata</taxon>
        <taxon>Arachnida</taxon>
        <taxon>Acari</taxon>
        <taxon>Acariformes</taxon>
        <taxon>Trombidiformes</taxon>
        <taxon>Prostigmata</taxon>
        <taxon>Eleutherengona</taxon>
        <taxon>Raphignathae</taxon>
        <taxon>Tetranychoidea</taxon>
        <taxon>Tetranychidae</taxon>
        <taxon>Tetranychus</taxon>
    </lineage>
</organism>
<keyword evidence="7" id="KW-0943">RNA-mediated gene silencing</keyword>
<dbReference type="EMBL" id="CAEY01000073">
    <property type="status" value="NOT_ANNOTATED_CDS"/>
    <property type="molecule type" value="Genomic_DNA"/>
</dbReference>